<feature type="compositionally biased region" description="Low complexity" evidence="1">
    <location>
        <begin position="1382"/>
        <end position="1391"/>
    </location>
</feature>
<sequence length="1398" mass="151372">MGKVEVDESAISIASSGLSRAGAKGGRSRSSTISEANTPMKIPIHQPIAISRTISRPVTSTTSKETPTSVSNTLYVKTEPVSSSVPVAAAQSVPARGIADLVPLRERMAGTTTAADRSAARHRSNSLSKETPEKWRMRIWPSKALTAFCRIITRCTPPDSTVGMRLGASSHGQNHKGGKVEKIGLKPHWRMSELTKVPMTFDDAALHSSTFFLLTVEECREAVSHAEDPEAFAIADVDKKSNPNRGGNASGNGWIKGEITAIVAESAGAPLPRACDPRLGSVWVIAAAISAPINGATNANNSGKGGYGNKFGVMGCDVSGGDLMVLHSPQWSHPLLGIIQPWDPDYDIKYGINFSVNQSTYISTQQPARDGGKLGQPPLQVVNILVCVDQGDGLSGSADIGGWATQGSIVPGVGFSMTAIGNVMTYIRECQALMSLKLINKSLQNMVLTGCFSPNYTAALRAATADQSAADGTSSGYGSSTSSNQGRGRSTSMSSDSDGGIAFASHKPRADKVNRVLSPRRALMEQPINCPENVPMPLWLALRRQYNESQLRAICMVSRRFQEKEYHTGQSTTEASLSLLQGPPGTGKTRTILGIVSVFLAGALNLTAQGTTRIVAGASLYGETAGEASTKWSDEKLQRPRGGSISHTNTVNGDGQSGGKRTRVLICAPSNTAVDEVVYRLITQGVLDSQGKRMNDLSVIRIGQPCRDEYQRTGVDTFGRSKHHQHLSASDENMVRIVERATLDTLVEERRRTLMASDTRAQAGATLKIADIRKQILEGADVVCSTLSGAGSQPMLEVVLRITGFKFDAVIIDEAAQAVEPSSLIPFKYNPQAVVLVGDPCQLPATVFSATAKKAGYSQSLFQRLQIAGYPVLMLETQYRMHPAIAEYPSLRYYQSRLITGSQLITSDSHKMPYHNDPSGKFRPFLFHNVPWSTETTEGTSTSNRDEARYVVDLFEELVTKYPDHRGGIGIIAPYRAQRRLLNTLFRERFGNQHQHRRGVPPIFDLDTEISTVDGFQGREKNIVIFSCVRAPTNRNHYFNTRHLHTSNSTASLEGGAEEAEVAVEVAGREDAQLETQSNVSSSSATSSTVPGASFRGIGFLKEWQRLNVAITRSRYALWIVGNSDVLSADSEWRHLVDYSKKKNSFYTAPFPETNNANSSNNNASSGHHQGNNNYNNNNNSNQQQNGPPRGKNYHKNQQKKKNKPPPPPARPPLPTKESNVNHSNVNQNNVNQNNVNSTSSIPRPADSVHTEAATSNAVNMMVSDGIVASSTDINRPAKRPPQPSHAPSFDPAKKPRSDGPVHARTSLNISTHATNHSSGDGAGTTTGPFSYHEVVSSYQQGPFSFAIQKPSRDFDINERNPAAINTYLPPAQAIQHPLSPQQRKVQKQQQLGFDAEN</sequence>
<feature type="region of interest" description="Disordered" evidence="1">
    <location>
        <begin position="1272"/>
        <end position="1304"/>
    </location>
</feature>
<dbReference type="PANTHER" id="PTHR10887:SF495">
    <property type="entry name" value="HELICASE SENATAXIN ISOFORM X1-RELATED"/>
    <property type="match status" value="1"/>
</dbReference>
<feature type="compositionally biased region" description="Pro residues" evidence="1">
    <location>
        <begin position="1205"/>
        <end position="1215"/>
    </location>
</feature>
<feature type="compositionally biased region" description="Basic residues" evidence="1">
    <location>
        <begin position="1192"/>
        <end position="1204"/>
    </location>
</feature>
<dbReference type="CDD" id="cd18808">
    <property type="entry name" value="SF1_C_Upf1"/>
    <property type="match status" value="1"/>
</dbReference>
<feature type="compositionally biased region" description="Basic and acidic residues" evidence="1">
    <location>
        <begin position="1292"/>
        <end position="1302"/>
    </location>
</feature>
<organism evidence="4">
    <name type="scientific">Spumella elongata</name>
    <dbReference type="NCBI Taxonomy" id="89044"/>
    <lineage>
        <taxon>Eukaryota</taxon>
        <taxon>Sar</taxon>
        <taxon>Stramenopiles</taxon>
        <taxon>Ochrophyta</taxon>
        <taxon>Chrysophyceae</taxon>
        <taxon>Chromulinales</taxon>
        <taxon>Chromulinaceae</taxon>
        <taxon>Spumella</taxon>
    </lineage>
</organism>
<name>A0A7S3MCA3_9STRA</name>
<gene>
    <name evidence="4" type="ORF">SELO1098_LOCUS24265</name>
</gene>
<feature type="compositionally biased region" description="Low complexity" evidence="1">
    <location>
        <begin position="1216"/>
        <end position="1241"/>
    </location>
</feature>
<evidence type="ECO:0000259" key="2">
    <source>
        <dbReference type="Pfam" id="PF13086"/>
    </source>
</evidence>
<feature type="region of interest" description="Disordered" evidence="1">
    <location>
        <begin position="629"/>
        <end position="658"/>
    </location>
</feature>
<dbReference type="PANTHER" id="PTHR10887">
    <property type="entry name" value="DNA2/NAM7 HELICASE FAMILY"/>
    <property type="match status" value="1"/>
</dbReference>
<evidence type="ECO:0000256" key="1">
    <source>
        <dbReference type="SAM" id="MobiDB-lite"/>
    </source>
</evidence>
<feature type="compositionally biased region" description="Low complexity" evidence="1">
    <location>
        <begin position="1155"/>
        <end position="1187"/>
    </location>
</feature>
<dbReference type="CDD" id="cd18042">
    <property type="entry name" value="DEXXQc_SETX"/>
    <property type="match status" value="1"/>
</dbReference>
<feature type="region of interest" description="Disordered" evidence="1">
    <location>
        <begin position="16"/>
        <end position="38"/>
    </location>
</feature>
<dbReference type="InterPro" id="IPR047187">
    <property type="entry name" value="SF1_C_Upf1"/>
</dbReference>
<feature type="compositionally biased region" description="Polar residues" evidence="1">
    <location>
        <begin position="28"/>
        <end position="37"/>
    </location>
</feature>
<feature type="compositionally biased region" description="Polar residues" evidence="1">
    <location>
        <begin position="645"/>
        <end position="654"/>
    </location>
</feature>
<feature type="region of interest" description="Disordered" evidence="1">
    <location>
        <begin position="111"/>
        <end position="132"/>
    </location>
</feature>
<feature type="domain" description="DNA2/NAM7 helicase helicase" evidence="2">
    <location>
        <begin position="545"/>
        <end position="849"/>
    </location>
</feature>
<dbReference type="InterPro" id="IPR045055">
    <property type="entry name" value="DNA2/NAM7-like"/>
</dbReference>
<evidence type="ECO:0000313" key="4">
    <source>
        <dbReference type="EMBL" id="CAE0295413.1"/>
    </source>
</evidence>
<feature type="domain" description="DNA2/NAM7 helicase-like C-terminal" evidence="3">
    <location>
        <begin position="857"/>
        <end position="1124"/>
    </location>
</feature>
<feature type="region of interest" description="Disordered" evidence="1">
    <location>
        <begin position="1150"/>
        <end position="1251"/>
    </location>
</feature>
<dbReference type="InterPro" id="IPR041677">
    <property type="entry name" value="DNA2/NAM7_AAA_11"/>
</dbReference>
<feature type="region of interest" description="Disordered" evidence="1">
    <location>
        <begin position="1378"/>
        <end position="1398"/>
    </location>
</feature>
<proteinExistence type="predicted"/>
<evidence type="ECO:0000259" key="3">
    <source>
        <dbReference type="Pfam" id="PF13087"/>
    </source>
</evidence>
<feature type="region of interest" description="Disordered" evidence="1">
    <location>
        <begin position="469"/>
        <end position="505"/>
    </location>
</feature>
<dbReference type="GO" id="GO:0004386">
    <property type="term" value="F:helicase activity"/>
    <property type="evidence" value="ECO:0007669"/>
    <property type="project" value="InterPro"/>
</dbReference>
<reference evidence="4" key="1">
    <citation type="submission" date="2021-01" db="EMBL/GenBank/DDBJ databases">
        <authorList>
            <person name="Corre E."/>
            <person name="Pelletier E."/>
            <person name="Niang G."/>
            <person name="Scheremetjew M."/>
            <person name="Finn R."/>
            <person name="Kale V."/>
            <person name="Holt S."/>
            <person name="Cochrane G."/>
            <person name="Meng A."/>
            <person name="Brown T."/>
            <person name="Cohen L."/>
        </authorList>
    </citation>
    <scope>NUCLEOTIDE SEQUENCE</scope>
    <source>
        <strain evidence="4">CCAP 955/1</strain>
    </source>
</reference>
<dbReference type="EMBL" id="HBIC01047624">
    <property type="protein sequence ID" value="CAE0295413.1"/>
    <property type="molecule type" value="Transcribed_RNA"/>
</dbReference>
<dbReference type="InterPro" id="IPR027417">
    <property type="entry name" value="P-loop_NTPase"/>
</dbReference>
<feature type="compositionally biased region" description="Low complexity" evidence="1">
    <location>
        <begin position="472"/>
        <end position="483"/>
    </location>
</feature>
<dbReference type="SUPFAM" id="SSF52540">
    <property type="entry name" value="P-loop containing nucleoside triphosphate hydrolases"/>
    <property type="match status" value="1"/>
</dbReference>
<dbReference type="Pfam" id="PF13087">
    <property type="entry name" value="AAA_12"/>
    <property type="match status" value="1"/>
</dbReference>
<dbReference type="Pfam" id="PF13086">
    <property type="entry name" value="AAA_11"/>
    <property type="match status" value="1"/>
</dbReference>
<protein>
    <submittedName>
        <fullName evidence="4">Uncharacterized protein</fullName>
    </submittedName>
</protein>
<dbReference type="InterPro" id="IPR041679">
    <property type="entry name" value="DNA2/NAM7-like_C"/>
</dbReference>
<dbReference type="Gene3D" id="3.40.50.300">
    <property type="entry name" value="P-loop containing nucleotide triphosphate hydrolases"/>
    <property type="match status" value="2"/>
</dbReference>
<accession>A0A7S3MCA3</accession>
<feature type="compositionally biased region" description="Polar residues" evidence="1">
    <location>
        <begin position="484"/>
        <end position="497"/>
    </location>
</feature>